<dbReference type="EMBL" id="PYAW01000002">
    <property type="protein sequence ID" value="PSL47189.1"/>
    <property type="molecule type" value="Genomic_DNA"/>
</dbReference>
<name>A0A2P8HLU9_CHINA</name>
<reference evidence="1 2" key="1">
    <citation type="submission" date="2018-03" db="EMBL/GenBank/DDBJ databases">
        <title>Genomic Encyclopedia of Archaeal and Bacterial Type Strains, Phase II (KMG-II): from individual species to whole genera.</title>
        <authorList>
            <person name="Goeker M."/>
        </authorList>
    </citation>
    <scope>NUCLEOTIDE SEQUENCE [LARGE SCALE GENOMIC DNA]</scope>
    <source>
        <strain evidence="1 2">DSM 24859</strain>
    </source>
</reference>
<proteinExistence type="predicted"/>
<dbReference type="Proteomes" id="UP000240971">
    <property type="component" value="Unassembled WGS sequence"/>
</dbReference>
<comment type="caution">
    <text evidence="1">The sequence shown here is derived from an EMBL/GenBank/DDBJ whole genome shotgun (WGS) entry which is preliminary data.</text>
</comment>
<protein>
    <submittedName>
        <fullName evidence="1">Uncharacterized protein</fullName>
    </submittedName>
</protein>
<sequence length="59" mass="7191">MIELSNRFYDLSKYFTVAISIYLLSKKPTQMQAFLFNRQFQTCTFLGNYHYQLFFFVLN</sequence>
<organism evidence="1 2">
    <name type="scientific">Chitinophaga niastensis</name>
    <dbReference type="NCBI Taxonomy" id="536980"/>
    <lineage>
        <taxon>Bacteria</taxon>
        <taxon>Pseudomonadati</taxon>
        <taxon>Bacteroidota</taxon>
        <taxon>Chitinophagia</taxon>
        <taxon>Chitinophagales</taxon>
        <taxon>Chitinophagaceae</taxon>
        <taxon>Chitinophaga</taxon>
    </lineage>
</organism>
<gene>
    <name evidence="1" type="ORF">CLV51_10234</name>
</gene>
<evidence type="ECO:0000313" key="1">
    <source>
        <dbReference type="EMBL" id="PSL47189.1"/>
    </source>
</evidence>
<evidence type="ECO:0000313" key="2">
    <source>
        <dbReference type="Proteomes" id="UP000240971"/>
    </source>
</evidence>
<dbReference type="AlphaFoldDB" id="A0A2P8HLU9"/>
<keyword evidence="2" id="KW-1185">Reference proteome</keyword>
<accession>A0A2P8HLU9</accession>